<keyword evidence="2" id="KW-0547">Nucleotide-binding</keyword>
<dbReference type="OrthoDB" id="8954335at2759"/>
<dbReference type="PANTHER" id="PTHR10903">
    <property type="entry name" value="GTPASE, IMAP FAMILY MEMBER-RELATED"/>
    <property type="match status" value="1"/>
</dbReference>
<comment type="similarity">
    <text evidence="1">Belongs to the TRAFAC class TrmE-Era-EngA-EngB-Septin-like GTPase superfamily. AIG1/Toc34/Toc159-like paraseptin GTPase family. IAN subfamily.</text>
</comment>
<dbReference type="GeneID" id="106160581"/>
<keyword evidence="3" id="KW-0342">GTP-binding</keyword>
<evidence type="ECO:0000313" key="6">
    <source>
        <dbReference type="RefSeq" id="XP_013392675.1"/>
    </source>
</evidence>
<dbReference type="SUPFAM" id="SSF52540">
    <property type="entry name" value="P-loop containing nucleoside triphosphate hydrolases"/>
    <property type="match status" value="1"/>
</dbReference>
<evidence type="ECO:0000256" key="3">
    <source>
        <dbReference type="ARBA" id="ARBA00023134"/>
    </source>
</evidence>
<sequence>MACQNPKEASADSHDPQDYNVFIVGYKGHGKSATMMNITRDVDYKGPAESGIEKRTHEKCTFYDTPGFGSLDTTDSHVLRVINEKAHAVGEVHAVLFVVRYWRIKSSLISLIQQLNDVFGPNYHRRTIIVFTFTNHEVDNTLRDYLEDSPLEFKEFVEMCENRKIMLDNSNLQTGNTAASEIEDMIAKMRSEPLIVPWSRVSSIASLKSVAYVPVV</sequence>
<gene>
    <name evidence="6" type="primary">LOC106160581</name>
</gene>
<dbReference type="Proteomes" id="UP000085678">
    <property type="component" value="Unplaced"/>
</dbReference>
<dbReference type="InterPro" id="IPR045058">
    <property type="entry name" value="GIMA/IAN/Toc"/>
</dbReference>
<evidence type="ECO:0000256" key="2">
    <source>
        <dbReference type="ARBA" id="ARBA00022741"/>
    </source>
</evidence>
<name>A0A1S3I329_LINAN</name>
<organism evidence="5 6">
    <name type="scientific">Lingula anatina</name>
    <name type="common">Brachiopod</name>
    <name type="synonym">Lingula unguis</name>
    <dbReference type="NCBI Taxonomy" id="7574"/>
    <lineage>
        <taxon>Eukaryota</taxon>
        <taxon>Metazoa</taxon>
        <taxon>Spiralia</taxon>
        <taxon>Lophotrochozoa</taxon>
        <taxon>Brachiopoda</taxon>
        <taxon>Linguliformea</taxon>
        <taxon>Lingulata</taxon>
        <taxon>Lingulida</taxon>
        <taxon>Linguloidea</taxon>
        <taxon>Lingulidae</taxon>
        <taxon>Lingula</taxon>
    </lineage>
</organism>
<dbReference type="AlphaFoldDB" id="A0A1S3I329"/>
<dbReference type="PANTHER" id="PTHR10903:SF184">
    <property type="entry name" value="GTP-BINDING PROTEIN A"/>
    <property type="match status" value="1"/>
</dbReference>
<reference evidence="6" key="1">
    <citation type="submission" date="2025-08" db="UniProtKB">
        <authorList>
            <consortium name="RefSeq"/>
        </authorList>
    </citation>
    <scope>IDENTIFICATION</scope>
    <source>
        <tissue evidence="6">Gonads</tissue>
    </source>
</reference>
<dbReference type="KEGG" id="lak:106160581"/>
<dbReference type="InParanoid" id="A0A1S3I329"/>
<dbReference type="Gene3D" id="3.40.50.300">
    <property type="entry name" value="P-loop containing nucleotide triphosphate hydrolases"/>
    <property type="match status" value="1"/>
</dbReference>
<keyword evidence="5" id="KW-1185">Reference proteome</keyword>
<proteinExistence type="inferred from homology"/>
<dbReference type="InterPro" id="IPR027417">
    <property type="entry name" value="P-loop_NTPase"/>
</dbReference>
<protein>
    <submittedName>
        <fullName evidence="6">GTPase IMAP family member 6-like</fullName>
    </submittedName>
</protein>
<evidence type="ECO:0000256" key="1">
    <source>
        <dbReference type="ARBA" id="ARBA00008535"/>
    </source>
</evidence>
<dbReference type="GO" id="GO:0005525">
    <property type="term" value="F:GTP binding"/>
    <property type="evidence" value="ECO:0007669"/>
    <property type="project" value="UniProtKB-KW"/>
</dbReference>
<dbReference type="Pfam" id="PF04548">
    <property type="entry name" value="AIG1"/>
    <property type="match status" value="1"/>
</dbReference>
<evidence type="ECO:0000313" key="5">
    <source>
        <dbReference type="Proteomes" id="UP000085678"/>
    </source>
</evidence>
<dbReference type="RefSeq" id="XP_013392675.1">
    <property type="nucleotide sequence ID" value="XM_013537221.1"/>
</dbReference>
<evidence type="ECO:0000259" key="4">
    <source>
        <dbReference type="Pfam" id="PF04548"/>
    </source>
</evidence>
<feature type="domain" description="AIG1-type G" evidence="4">
    <location>
        <begin position="20"/>
        <end position="189"/>
    </location>
</feature>
<accession>A0A1S3I329</accession>
<dbReference type="InterPro" id="IPR006703">
    <property type="entry name" value="G_AIG1"/>
</dbReference>